<name>A0A979FYU3_CHIPD</name>
<accession>A0A979FYU3</accession>
<keyword evidence="1" id="KW-1133">Transmembrane helix</keyword>
<proteinExistence type="predicted"/>
<dbReference type="Proteomes" id="UP000002215">
    <property type="component" value="Chromosome"/>
</dbReference>
<feature type="transmembrane region" description="Helical" evidence="1">
    <location>
        <begin position="28"/>
        <end position="53"/>
    </location>
</feature>
<reference evidence="3" key="1">
    <citation type="submission" date="2009-08" db="EMBL/GenBank/DDBJ databases">
        <title>The complete genome of Chitinophaga pinensis DSM 2588.</title>
        <authorList>
            <consortium name="US DOE Joint Genome Institute (JGI-PGF)"/>
            <person name="Lucas S."/>
            <person name="Copeland A."/>
            <person name="Lapidus A."/>
            <person name="Glavina del Rio T."/>
            <person name="Dalin E."/>
            <person name="Tice H."/>
            <person name="Bruce D."/>
            <person name="Goodwin L."/>
            <person name="Pitluck S."/>
            <person name="Kyrpides N."/>
            <person name="Mavromatis K."/>
            <person name="Ivanova N."/>
            <person name="Mikhailova N."/>
            <person name="Sims D."/>
            <person name="Meinche L."/>
            <person name="Brettin T."/>
            <person name="Detter J.C."/>
            <person name="Han C."/>
            <person name="Larimer F."/>
            <person name="Land M."/>
            <person name="Hauser L."/>
            <person name="Markowitz V."/>
            <person name="Cheng J.-F."/>
            <person name="Hugenholtz P."/>
            <person name="Woyke T."/>
            <person name="Wu D."/>
            <person name="Spring S."/>
            <person name="Klenk H.-P."/>
            <person name="Eisen J.A."/>
        </authorList>
    </citation>
    <scope>NUCLEOTIDE SEQUENCE [LARGE SCALE GENOMIC DNA]</scope>
    <source>
        <strain evidence="3">ATCC 43595 / DSM 2588 / LMG 13176 / NBRC 15968 / NCIMB 11800 / UQM 2034</strain>
    </source>
</reference>
<dbReference type="EMBL" id="CP001699">
    <property type="protein sequence ID" value="ACU57617.1"/>
    <property type="molecule type" value="Genomic_DNA"/>
</dbReference>
<evidence type="ECO:0000313" key="2">
    <source>
        <dbReference type="EMBL" id="ACU57617.1"/>
    </source>
</evidence>
<keyword evidence="1" id="KW-0472">Membrane</keyword>
<feature type="transmembrane region" description="Helical" evidence="1">
    <location>
        <begin position="73"/>
        <end position="93"/>
    </location>
</feature>
<dbReference type="KEGG" id="cpi:Cpin_0114"/>
<sequence>MKDKSIIADQLNDLEELMIPRRKELLTWWLKFFSAVFVVTGILGVFSYPYMFLTDSDPGVALYGLESADRTSFLMLVITMLFILKGIAAFGLLAEKEWAVDIGLADGWVGILVCLFVMIYNYFGPAHVFAPLGLELLLLSAYVVKLQKIRADWKRGRGRVN</sequence>
<gene>
    <name evidence="2" type="ordered locus">Cpin_0114</name>
</gene>
<evidence type="ECO:0000256" key="1">
    <source>
        <dbReference type="SAM" id="Phobius"/>
    </source>
</evidence>
<dbReference type="AlphaFoldDB" id="A0A979FYU3"/>
<dbReference type="OrthoDB" id="7060697at2"/>
<feature type="transmembrane region" description="Helical" evidence="1">
    <location>
        <begin position="129"/>
        <end position="147"/>
    </location>
</feature>
<keyword evidence="1" id="KW-0812">Transmembrane</keyword>
<protein>
    <submittedName>
        <fullName evidence="2">Uncharacterized protein</fullName>
    </submittedName>
</protein>
<feature type="transmembrane region" description="Helical" evidence="1">
    <location>
        <begin position="105"/>
        <end position="123"/>
    </location>
</feature>
<reference evidence="2 3" key="2">
    <citation type="journal article" date="2010" name="Stand. Genomic Sci.">
        <title>Complete genome sequence of Chitinophaga pinensis type strain (UQM 2034).</title>
        <authorList>
            <person name="Glavina Del Rio T."/>
            <person name="Abt B."/>
            <person name="Spring S."/>
            <person name="Lapidus A."/>
            <person name="Nolan M."/>
            <person name="Tice H."/>
            <person name="Copeland A."/>
            <person name="Cheng J.F."/>
            <person name="Chen F."/>
            <person name="Bruce D."/>
            <person name="Goodwin L."/>
            <person name="Pitluck S."/>
            <person name="Ivanova N."/>
            <person name="Mavromatis K."/>
            <person name="Mikhailova N."/>
            <person name="Pati A."/>
            <person name="Chen A."/>
            <person name="Palaniappan K."/>
            <person name="Land M."/>
            <person name="Hauser L."/>
            <person name="Chang Y.J."/>
            <person name="Jeffries C.D."/>
            <person name="Chain P."/>
            <person name="Saunders E."/>
            <person name="Detter J.C."/>
            <person name="Brettin T."/>
            <person name="Rohde M."/>
            <person name="Goker M."/>
            <person name="Bristow J."/>
            <person name="Eisen J.A."/>
            <person name="Markowitz V."/>
            <person name="Hugenholtz P."/>
            <person name="Kyrpides N.C."/>
            <person name="Klenk H.P."/>
            <person name="Lucas S."/>
        </authorList>
    </citation>
    <scope>NUCLEOTIDE SEQUENCE [LARGE SCALE GENOMIC DNA]</scope>
    <source>
        <strain evidence="3">ATCC 43595 / DSM 2588 / LMG 13176 / NBRC 15968 / NCIMB 11800 / UQM 2034</strain>
    </source>
</reference>
<dbReference type="RefSeq" id="WP_012787793.1">
    <property type="nucleotide sequence ID" value="NC_013132.1"/>
</dbReference>
<evidence type="ECO:0000313" key="3">
    <source>
        <dbReference type="Proteomes" id="UP000002215"/>
    </source>
</evidence>
<organism evidence="2 3">
    <name type="scientific">Chitinophaga pinensis (strain ATCC 43595 / DSM 2588 / LMG 13176 / NBRC 15968 / NCIMB 11800 / UQM 2034)</name>
    <dbReference type="NCBI Taxonomy" id="485918"/>
    <lineage>
        <taxon>Bacteria</taxon>
        <taxon>Pseudomonadati</taxon>
        <taxon>Bacteroidota</taxon>
        <taxon>Chitinophagia</taxon>
        <taxon>Chitinophagales</taxon>
        <taxon>Chitinophagaceae</taxon>
        <taxon>Chitinophaga</taxon>
    </lineage>
</organism>